<feature type="region of interest" description="Disordered" evidence="1">
    <location>
        <begin position="23"/>
        <end position="95"/>
    </location>
</feature>
<dbReference type="Proteomes" id="UP000240739">
    <property type="component" value="Unassembled WGS sequence"/>
</dbReference>
<evidence type="ECO:0000313" key="4">
    <source>
        <dbReference type="Proteomes" id="UP000240739"/>
    </source>
</evidence>
<accession>A0A2T4UKQ9</accession>
<proteinExistence type="predicted"/>
<dbReference type="EMBL" id="PYYB01000001">
    <property type="protein sequence ID" value="PTL59807.1"/>
    <property type="molecule type" value="Genomic_DNA"/>
</dbReference>
<feature type="region of interest" description="Disordered" evidence="1">
    <location>
        <begin position="488"/>
        <end position="509"/>
    </location>
</feature>
<evidence type="ECO:0000313" key="3">
    <source>
        <dbReference type="EMBL" id="PTL59807.1"/>
    </source>
</evidence>
<protein>
    <submittedName>
        <fullName evidence="3">Uncharacterized protein</fullName>
    </submittedName>
</protein>
<sequence length="509" mass="54194">MRVARLTMIAATAALLGGCGAVANEDQNSDISTSTTRTTATTPRTTTTPEGARTRRDSANDEGGQKVVGGPGSPAVTGATGADTATVPSTQQGVPAGGVAAAGTVGSSTGAALALRPFSSNSPWNTAVENAAIDRRSRQWITGAQQRLGVVEQAGRAPRRERRTINAGLFINTRRWTVPVVDEEGAVPTRVVCRQLPPYCGDGARVTSLLVPADESPLPQYDGWFTVINRSEGVAYDLWRARRGRNGNVISYQFMRKWDLNGPGFQEPNTVSARGSGLPLFAGLIQPEEIQAGRIEHALAISLPGPAQRNYVQPASSTDGVGQLSSIPEGARIKLRSSVTLASLNRRVDARCDDPAFGLTARDDGTVDRSVRRSACTPYRFPGRTNRKAAEALISALKRYGAIVVDRSRVPTLYAKLNYDWSQPLRDPQGRLLDGNGRALTQAQLNASGDVSTPLLRGNEIEGLKVSDFEVVEVRGNILKFPALNSVTAQSSQGQTRNPNGQTFTPGIP</sequence>
<evidence type="ECO:0000256" key="2">
    <source>
        <dbReference type="SAM" id="SignalP"/>
    </source>
</evidence>
<dbReference type="PROSITE" id="PS51257">
    <property type="entry name" value="PROKAR_LIPOPROTEIN"/>
    <property type="match status" value="1"/>
</dbReference>
<feature type="compositionally biased region" description="Low complexity" evidence="1">
    <location>
        <begin position="75"/>
        <end position="87"/>
    </location>
</feature>
<comment type="caution">
    <text evidence="3">The sequence shown here is derived from an EMBL/GenBank/DDBJ whole genome shotgun (WGS) entry which is preliminary data.</text>
</comment>
<name>A0A2T4UKQ9_9ACTN</name>
<organism evidence="3 4">
    <name type="scientific">Paraconexibacter algicola</name>
    <dbReference type="NCBI Taxonomy" id="2133960"/>
    <lineage>
        <taxon>Bacteria</taxon>
        <taxon>Bacillati</taxon>
        <taxon>Actinomycetota</taxon>
        <taxon>Thermoleophilia</taxon>
        <taxon>Solirubrobacterales</taxon>
        <taxon>Paraconexibacteraceae</taxon>
        <taxon>Paraconexibacter</taxon>
    </lineage>
</organism>
<dbReference type="OrthoDB" id="8771597at2"/>
<dbReference type="AlphaFoldDB" id="A0A2T4UKQ9"/>
<keyword evidence="2" id="KW-0732">Signal</keyword>
<feature type="signal peptide" evidence="2">
    <location>
        <begin position="1"/>
        <end position="23"/>
    </location>
</feature>
<evidence type="ECO:0000256" key="1">
    <source>
        <dbReference type="SAM" id="MobiDB-lite"/>
    </source>
</evidence>
<dbReference type="RefSeq" id="WP_107568451.1">
    <property type="nucleotide sequence ID" value="NZ_PYYB01000001.1"/>
</dbReference>
<reference evidence="3 4" key="1">
    <citation type="submission" date="2018-03" db="EMBL/GenBank/DDBJ databases">
        <title>Aquarubrobacter algicola gen. nov., sp. nov., a novel actinobacterium isolated from shallow eutrophic lake during the end of cyanobacterial harmful algal blooms.</title>
        <authorList>
            <person name="Chun S.J."/>
        </authorList>
    </citation>
    <scope>NUCLEOTIDE SEQUENCE [LARGE SCALE GENOMIC DNA]</scope>
    <source>
        <strain evidence="3 4">Seoho-28</strain>
    </source>
</reference>
<feature type="chain" id="PRO_5015755021" evidence="2">
    <location>
        <begin position="24"/>
        <end position="509"/>
    </location>
</feature>
<feature type="compositionally biased region" description="Low complexity" evidence="1">
    <location>
        <begin position="32"/>
        <end position="51"/>
    </location>
</feature>
<keyword evidence="4" id="KW-1185">Reference proteome</keyword>
<gene>
    <name evidence="3" type="ORF">C7Y72_09165</name>
</gene>